<dbReference type="InterPro" id="IPR001356">
    <property type="entry name" value="HD"/>
</dbReference>
<dbReference type="PANTHER" id="PTHR13763">
    <property type="entry name" value="BREAST CANCER TYPE 1 SUSCEPTIBILITY PROTEIN BRCA1"/>
    <property type="match status" value="1"/>
</dbReference>
<dbReference type="EMBL" id="CAJNOQ010001355">
    <property type="protein sequence ID" value="CAF0888786.1"/>
    <property type="molecule type" value="Genomic_DNA"/>
</dbReference>
<keyword evidence="5 8" id="KW-0371">Homeobox</keyword>
<evidence type="ECO:0000313" key="12">
    <source>
        <dbReference type="EMBL" id="CAF0888786.1"/>
    </source>
</evidence>
<evidence type="ECO:0000259" key="11">
    <source>
        <dbReference type="PROSITE" id="PS50172"/>
    </source>
</evidence>
<dbReference type="InterPro" id="IPR036420">
    <property type="entry name" value="BRCT_dom_sf"/>
</dbReference>
<feature type="compositionally biased region" description="Low complexity" evidence="9">
    <location>
        <begin position="517"/>
        <end position="533"/>
    </location>
</feature>
<name>A0A813YU59_9BILA</name>
<dbReference type="EMBL" id="CAJNOK010008993">
    <property type="protein sequence ID" value="CAF1078172.1"/>
    <property type="molecule type" value="Genomic_DNA"/>
</dbReference>
<dbReference type="EMBL" id="CAJOBA010009008">
    <property type="protein sequence ID" value="CAF3841623.1"/>
    <property type="molecule type" value="Genomic_DNA"/>
</dbReference>
<feature type="compositionally biased region" description="Basic and acidic residues" evidence="9">
    <location>
        <begin position="507"/>
        <end position="516"/>
    </location>
</feature>
<feature type="compositionally biased region" description="Basic and acidic residues" evidence="9">
    <location>
        <begin position="654"/>
        <end position="665"/>
    </location>
</feature>
<dbReference type="Gene3D" id="1.10.10.60">
    <property type="entry name" value="Homeodomain-like"/>
    <property type="match status" value="1"/>
</dbReference>
<dbReference type="InterPro" id="IPR009057">
    <property type="entry name" value="Homeodomain-like_sf"/>
</dbReference>
<protein>
    <submittedName>
        <fullName evidence="12">Uncharacterized protein</fullName>
    </submittedName>
</protein>
<reference evidence="12" key="1">
    <citation type="submission" date="2021-02" db="EMBL/GenBank/DDBJ databases">
        <authorList>
            <person name="Nowell W R."/>
        </authorList>
    </citation>
    <scope>NUCLEOTIDE SEQUENCE</scope>
</reference>
<evidence type="ECO:0000256" key="7">
    <source>
        <dbReference type="ARBA" id="ARBA00023242"/>
    </source>
</evidence>
<accession>A0A813YU59</accession>
<dbReference type="Proteomes" id="UP000663829">
    <property type="component" value="Unassembled WGS sequence"/>
</dbReference>
<feature type="compositionally biased region" description="Acidic residues" evidence="9">
    <location>
        <begin position="357"/>
        <end position="366"/>
    </location>
</feature>
<evidence type="ECO:0000313" key="15">
    <source>
        <dbReference type="EMBL" id="CAF3841623.1"/>
    </source>
</evidence>
<dbReference type="SMART" id="SM00389">
    <property type="entry name" value="HOX"/>
    <property type="match status" value="1"/>
</dbReference>
<dbReference type="GO" id="GO:0003677">
    <property type="term" value="F:DNA binding"/>
    <property type="evidence" value="ECO:0007669"/>
    <property type="project" value="UniProtKB-UniRule"/>
</dbReference>
<evidence type="ECO:0000313" key="14">
    <source>
        <dbReference type="EMBL" id="CAF3673525.1"/>
    </source>
</evidence>
<dbReference type="OrthoDB" id="6105938at2759"/>
<feature type="compositionally biased region" description="Polar residues" evidence="9">
    <location>
        <begin position="684"/>
        <end position="696"/>
    </location>
</feature>
<evidence type="ECO:0000313" key="13">
    <source>
        <dbReference type="EMBL" id="CAF1078172.1"/>
    </source>
</evidence>
<feature type="domain" description="Homeobox" evidence="10">
    <location>
        <begin position="766"/>
        <end position="812"/>
    </location>
</feature>
<keyword evidence="2" id="KW-0677">Repeat</keyword>
<feature type="domain" description="BRCT" evidence="11">
    <location>
        <begin position="966"/>
        <end position="1053"/>
    </location>
</feature>
<feature type="DNA-binding region" description="Homeobox" evidence="8">
    <location>
        <begin position="768"/>
        <end position="813"/>
    </location>
</feature>
<gene>
    <name evidence="12" type="ORF">GPM918_LOCUS8008</name>
    <name evidence="13" type="ORF">OVA965_LOCUS18230</name>
    <name evidence="14" type="ORF">SRO942_LOCUS8008</name>
    <name evidence="15" type="ORF">TMI583_LOCUS18241</name>
</gene>
<evidence type="ECO:0000256" key="5">
    <source>
        <dbReference type="ARBA" id="ARBA00023155"/>
    </source>
</evidence>
<dbReference type="SUPFAM" id="SSF52113">
    <property type="entry name" value="BRCT domain"/>
    <property type="match status" value="2"/>
</dbReference>
<evidence type="ECO:0000256" key="3">
    <source>
        <dbReference type="ARBA" id="ARBA00022763"/>
    </source>
</evidence>
<feature type="domain" description="BRCT" evidence="11">
    <location>
        <begin position="1079"/>
        <end position="1180"/>
    </location>
</feature>
<feature type="compositionally biased region" description="Low complexity" evidence="9">
    <location>
        <begin position="642"/>
        <end position="653"/>
    </location>
</feature>
<dbReference type="GO" id="GO:0070531">
    <property type="term" value="C:BRCA1-A complex"/>
    <property type="evidence" value="ECO:0007669"/>
    <property type="project" value="TreeGrafter"/>
</dbReference>
<feature type="compositionally biased region" description="Polar residues" evidence="9">
    <location>
        <begin position="231"/>
        <end position="244"/>
    </location>
</feature>
<evidence type="ECO:0000256" key="8">
    <source>
        <dbReference type="PROSITE-ProRule" id="PRU00108"/>
    </source>
</evidence>
<dbReference type="Proteomes" id="UP000682733">
    <property type="component" value="Unassembled WGS sequence"/>
</dbReference>
<evidence type="ECO:0000313" key="16">
    <source>
        <dbReference type="Proteomes" id="UP000663829"/>
    </source>
</evidence>
<keyword evidence="4 8" id="KW-0238">DNA-binding</keyword>
<dbReference type="GO" id="GO:0031436">
    <property type="term" value="C:BRCA1-BARD1 complex"/>
    <property type="evidence" value="ECO:0007669"/>
    <property type="project" value="TreeGrafter"/>
</dbReference>
<dbReference type="CDD" id="cd00086">
    <property type="entry name" value="homeodomain"/>
    <property type="match status" value="1"/>
</dbReference>
<dbReference type="InterPro" id="IPR001357">
    <property type="entry name" value="BRCT_dom"/>
</dbReference>
<dbReference type="InterPro" id="IPR008422">
    <property type="entry name" value="KN_HD"/>
</dbReference>
<keyword evidence="7 8" id="KW-0539">Nucleus</keyword>
<feature type="compositionally biased region" description="Polar residues" evidence="9">
    <location>
        <begin position="270"/>
        <end position="280"/>
    </location>
</feature>
<evidence type="ECO:0000256" key="4">
    <source>
        <dbReference type="ARBA" id="ARBA00023125"/>
    </source>
</evidence>
<dbReference type="EMBL" id="CAJOBC010001355">
    <property type="protein sequence ID" value="CAF3673525.1"/>
    <property type="molecule type" value="Genomic_DNA"/>
</dbReference>
<dbReference type="InterPro" id="IPR031099">
    <property type="entry name" value="BRCA1-associated"/>
</dbReference>
<dbReference type="PANTHER" id="PTHR13763:SF0">
    <property type="entry name" value="BREAST CANCER TYPE 1 SUSCEPTIBILITY PROTEIN"/>
    <property type="match status" value="1"/>
</dbReference>
<dbReference type="GO" id="GO:0004842">
    <property type="term" value="F:ubiquitin-protein transferase activity"/>
    <property type="evidence" value="ECO:0007669"/>
    <property type="project" value="TreeGrafter"/>
</dbReference>
<evidence type="ECO:0000256" key="6">
    <source>
        <dbReference type="ARBA" id="ARBA00023204"/>
    </source>
</evidence>
<evidence type="ECO:0000256" key="2">
    <source>
        <dbReference type="ARBA" id="ARBA00022737"/>
    </source>
</evidence>
<comment type="caution">
    <text evidence="12">The sequence shown here is derived from an EMBL/GenBank/DDBJ whole genome shotgun (WGS) entry which is preliminary data.</text>
</comment>
<evidence type="ECO:0000256" key="9">
    <source>
        <dbReference type="SAM" id="MobiDB-lite"/>
    </source>
</evidence>
<proteinExistence type="predicted"/>
<feature type="compositionally biased region" description="Low complexity" evidence="9">
    <location>
        <begin position="250"/>
        <end position="264"/>
    </location>
</feature>
<dbReference type="Gene3D" id="3.40.50.10190">
    <property type="entry name" value="BRCT domain"/>
    <property type="match status" value="2"/>
</dbReference>
<dbReference type="Proteomes" id="UP000681722">
    <property type="component" value="Unassembled WGS sequence"/>
</dbReference>
<dbReference type="Proteomes" id="UP000677228">
    <property type="component" value="Unassembled WGS sequence"/>
</dbReference>
<feature type="region of interest" description="Disordered" evidence="9">
    <location>
        <begin position="638"/>
        <end position="741"/>
    </location>
</feature>
<feature type="region of interest" description="Disordered" evidence="9">
    <location>
        <begin position="896"/>
        <end position="917"/>
    </location>
</feature>
<feature type="compositionally biased region" description="Basic residues" evidence="9">
    <location>
        <begin position="534"/>
        <end position="550"/>
    </location>
</feature>
<feature type="compositionally biased region" description="Acidic residues" evidence="9">
    <location>
        <begin position="697"/>
        <end position="741"/>
    </location>
</feature>
<feature type="region of interest" description="Disordered" evidence="9">
    <location>
        <begin position="507"/>
        <end position="550"/>
    </location>
</feature>
<feature type="compositionally biased region" description="Basic and acidic residues" evidence="9">
    <location>
        <begin position="220"/>
        <end position="229"/>
    </location>
</feature>
<dbReference type="PROSITE" id="PS50172">
    <property type="entry name" value="BRCT"/>
    <property type="match status" value="2"/>
</dbReference>
<evidence type="ECO:0000256" key="1">
    <source>
        <dbReference type="ARBA" id="ARBA00004123"/>
    </source>
</evidence>
<keyword evidence="3" id="KW-0227">DNA damage</keyword>
<dbReference type="GO" id="GO:0045944">
    <property type="term" value="P:positive regulation of transcription by RNA polymerase II"/>
    <property type="evidence" value="ECO:0007669"/>
    <property type="project" value="TreeGrafter"/>
</dbReference>
<dbReference type="GO" id="GO:0000724">
    <property type="term" value="P:double-strand break repair via homologous recombination"/>
    <property type="evidence" value="ECO:0007669"/>
    <property type="project" value="TreeGrafter"/>
</dbReference>
<dbReference type="SUPFAM" id="SSF46689">
    <property type="entry name" value="Homeodomain-like"/>
    <property type="match status" value="1"/>
</dbReference>
<feature type="region of interest" description="Disordered" evidence="9">
    <location>
        <begin position="356"/>
        <end position="378"/>
    </location>
</feature>
<dbReference type="PROSITE" id="PS50071">
    <property type="entry name" value="HOMEOBOX_2"/>
    <property type="match status" value="1"/>
</dbReference>
<sequence>MKIVNGKANESLNPRKGDIRVNHHGLEEKFDGNKYKIVCKFEGCANIAQSNERCKRSHITTQLKPNYNSIKTINTSSSSTRNNNSATKITRNRHRTHFVRVAKIKKPTVQNGEDQSLDQILLTSCVNNGNYSPPQPKKRSPSKTTTSNGKLSSLTQYEKGAIVNDDYGVPKKFDGFTLRDICKKDGCFNIAQKNGRCKKSHPRIPFKLFKNMGDKKDAYDDKSLTERVHASVSSSSGVTNVPNRSRTRGSTKQQQSATTIATTSDVLSRKSASATTTQEHTTIDENTIRKPSIKTTTNQNPLSTKPANGDIITLTDGIRKKWNGIQWRKLCSKPACPYYMQSKCLCKQHLLQLQREEMEETPEEESTTTTNQMDLPNSDTDLSQILNDSSSVVLNSTKVTTSDTTVGAQQSQTPVNPVKGDILVLENGVRKKFDGRQYRRLCSRDNCLTLVQGPVYYTNGLCPKHWQENQSNITETDSAHQPQQHYYYQKCDRTSIRLPTNDVEKIDTYESAEKPTKTTTTPFVATSSTSFTSSRKKASGRRAKSSVGSHRRRLTYFGNKVPKPSRRLTVAATSSSVNLDQPTKGDVVILENGSRKKFDGIVWRKTCSLPHCFIAAQKNELCRKHYLQYNGQLDLARRDNQTTTSKSNSSLSDSTREKRGRDTSLTKKSLSRMKHKFEDEENYDNGNSIDMMSSSFDGEEEGEEGEEEEEEEEEEEKEDAKNEEEELDSEENAHSDDDDDLSVDYIENSLINLLSASREKFPTSALKKWLHDHKDNPYPTHDDKINLANLSNITYEQVGTWFNNARAILRRRQKKLRQSTIPLVQKQHQRKRSSIKLKLEPSTKHVANLNRSQFYNGISTRSIGIQCNPSVVNKSTTTNSNIPKVKQEYEQRMVRTVQPSSTNNKNNSNTQTTSEKLSIENKLNVKLSSQNDNDDDDDVNIDCLMDIIPAQSTNGLTWKYDREDEIIITSTCLNDDQIAQLKEFCTKFEIKMSQIVDQTTTHLITDEEDTSLICPLSKKVIQAVARHMYVISYRWINECLRKGKIIDENIYEICGDLTLSPDHNGMQRSRLSVLPKTLPPTLLLDNYSIMIKCDGCQDMMNNDELIELVQLSGAHYTMDSHFSRISRSIIRVVLCEKEYLRNRKEMYDKCVKVGVHFLTPEWFLESLVQYKVQPFHEYQITLSYDR</sequence>
<evidence type="ECO:0000259" key="10">
    <source>
        <dbReference type="PROSITE" id="PS50071"/>
    </source>
</evidence>
<organism evidence="12 16">
    <name type="scientific">Didymodactylos carnosus</name>
    <dbReference type="NCBI Taxonomy" id="1234261"/>
    <lineage>
        <taxon>Eukaryota</taxon>
        <taxon>Metazoa</taxon>
        <taxon>Spiralia</taxon>
        <taxon>Gnathifera</taxon>
        <taxon>Rotifera</taxon>
        <taxon>Eurotatoria</taxon>
        <taxon>Bdelloidea</taxon>
        <taxon>Philodinida</taxon>
        <taxon>Philodinidae</taxon>
        <taxon>Didymodactylos</taxon>
    </lineage>
</organism>
<feature type="compositionally biased region" description="Low complexity" evidence="9">
    <location>
        <begin position="900"/>
        <end position="914"/>
    </location>
</feature>
<dbReference type="Pfam" id="PF05920">
    <property type="entry name" value="Homeobox_KN"/>
    <property type="match status" value="1"/>
</dbReference>
<comment type="subcellular location">
    <subcellularLocation>
        <location evidence="1 8">Nucleus</location>
    </subcellularLocation>
</comment>
<feature type="region of interest" description="Disordered" evidence="9">
    <location>
        <begin position="128"/>
        <end position="152"/>
    </location>
</feature>
<keyword evidence="16" id="KW-1185">Reference proteome</keyword>
<feature type="compositionally biased region" description="Polar residues" evidence="9">
    <location>
        <begin position="293"/>
        <end position="306"/>
    </location>
</feature>
<feature type="region of interest" description="Disordered" evidence="9">
    <location>
        <begin position="220"/>
        <end position="308"/>
    </location>
</feature>
<dbReference type="AlphaFoldDB" id="A0A813YU59"/>
<keyword evidence="6" id="KW-0234">DNA repair</keyword>